<dbReference type="Proteomes" id="UP000223913">
    <property type="component" value="Unassembled WGS sequence"/>
</dbReference>
<keyword evidence="3" id="KW-0812">Transmembrane</keyword>
<dbReference type="AlphaFoldDB" id="A0A2D0ND76"/>
<dbReference type="Pfam" id="PF03567">
    <property type="entry name" value="Sulfotransfer_2"/>
    <property type="match status" value="1"/>
</dbReference>
<evidence type="ECO:0000256" key="4">
    <source>
        <dbReference type="ARBA" id="ARBA00022989"/>
    </source>
</evidence>
<dbReference type="Gene3D" id="3.40.50.300">
    <property type="entry name" value="P-loop containing nucleotide triphosphate hydrolases"/>
    <property type="match status" value="1"/>
</dbReference>
<gene>
    <name evidence="7" type="ORF">CRP01_12860</name>
</gene>
<evidence type="ECO:0000313" key="8">
    <source>
        <dbReference type="Proteomes" id="UP000223913"/>
    </source>
</evidence>
<dbReference type="InterPro" id="IPR027417">
    <property type="entry name" value="P-loop_NTPase"/>
</dbReference>
<dbReference type="OrthoDB" id="1407035at2"/>
<accession>A0A2D0ND76</accession>
<comment type="caution">
    <text evidence="7">The sequence shown here is derived from an EMBL/GenBank/DDBJ whole genome shotgun (WGS) entry which is preliminary data.</text>
</comment>
<dbReference type="PANTHER" id="PTHR12812">
    <property type="entry name" value="HEPARAN SULFATE 6-O-SULFOTRANSFERASE 3"/>
    <property type="match status" value="1"/>
</dbReference>
<evidence type="ECO:0000256" key="3">
    <source>
        <dbReference type="ARBA" id="ARBA00022692"/>
    </source>
</evidence>
<keyword evidence="8" id="KW-1185">Reference proteome</keyword>
<keyword evidence="2" id="KW-0808">Transferase</keyword>
<dbReference type="SUPFAM" id="SSF52540">
    <property type="entry name" value="P-loop containing nucleoside triphosphate hydrolases"/>
    <property type="match status" value="1"/>
</dbReference>
<evidence type="ECO:0000313" key="7">
    <source>
        <dbReference type="EMBL" id="PHN06452.1"/>
    </source>
</evidence>
<evidence type="ECO:0008006" key="9">
    <source>
        <dbReference type="Google" id="ProtNLM"/>
    </source>
</evidence>
<protein>
    <recommendedName>
        <fullName evidence="9">Sulfotransferase family protein</fullName>
    </recommendedName>
</protein>
<dbReference type="GO" id="GO:0017095">
    <property type="term" value="F:heparan sulfate 6-sulfotransferase activity"/>
    <property type="evidence" value="ECO:0007669"/>
    <property type="project" value="TreeGrafter"/>
</dbReference>
<evidence type="ECO:0000256" key="5">
    <source>
        <dbReference type="ARBA" id="ARBA00023136"/>
    </source>
</evidence>
<proteinExistence type="predicted"/>
<keyword evidence="6" id="KW-0325">Glycoprotein</keyword>
<dbReference type="InterPro" id="IPR005331">
    <property type="entry name" value="Sulfotransferase"/>
</dbReference>
<keyword evidence="5" id="KW-0472">Membrane</keyword>
<organism evidence="7 8">
    <name type="scientific">Flavilitoribacter nigricans (strain ATCC 23147 / DSM 23189 / NBRC 102662 / NCIMB 1420 / SS-2)</name>
    <name type="common">Lewinella nigricans</name>
    <dbReference type="NCBI Taxonomy" id="1122177"/>
    <lineage>
        <taxon>Bacteria</taxon>
        <taxon>Pseudomonadati</taxon>
        <taxon>Bacteroidota</taxon>
        <taxon>Saprospiria</taxon>
        <taxon>Saprospirales</taxon>
        <taxon>Lewinellaceae</taxon>
        <taxon>Flavilitoribacter</taxon>
    </lineage>
</organism>
<dbReference type="PANTHER" id="PTHR12812:SF0">
    <property type="entry name" value="HEPARAN-SULFATE 6-O-SULFOTRANSFERASE"/>
    <property type="match status" value="1"/>
</dbReference>
<evidence type="ECO:0000256" key="1">
    <source>
        <dbReference type="ARBA" id="ARBA00004167"/>
    </source>
</evidence>
<sequence>MHFIGLKTRFRVRSLWLKYVERARYRPERPIFFIHIPKTAGTSFRNMLFRLIDQEVSFPSLQDLGKNDGNYLTFEEVREILPLEQRKILFLTGHFPFAAGELLAAPVEYYVFLRDPIDRTISNLLHFQRNYPENKDRSLLEVFEKHRGHLQNLQTRFLSVSTLDQMEAFYQPDMISKKHLDLAKANLEKCTFVGLTERFSDSLLMAEQLLGAKLGSQLKRNVAPISAKQQLDPLLVEQIQPYLELDQELYHFALQLFEKRKLLILNK</sequence>
<keyword evidence="4" id="KW-1133">Transmembrane helix</keyword>
<name>A0A2D0ND76_FLAN2</name>
<evidence type="ECO:0000256" key="6">
    <source>
        <dbReference type="ARBA" id="ARBA00023180"/>
    </source>
</evidence>
<dbReference type="GO" id="GO:0016020">
    <property type="term" value="C:membrane"/>
    <property type="evidence" value="ECO:0007669"/>
    <property type="project" value="UniProtKB-SubCell"/>
</dbReference>
<dbReference type="EMBL" id="PDUD01000018">
    <property type="protein sequence ID" value="PHN06452.1"/>
    <property type="molecule type" value="Genomic_DNA"/>
</dbReference>
<comment type="subcellular location">
    <subcellularLocation>
        <location evidence="1">Membrane</location>
        <topology evidence="1">Single-pass membrane protein</topology>
    </subcellularLocation>
</comment>
<evidence type="ECO:0000256" key="2">
    <source>
        <dbReference type="ARBA" id="ARBA00022679"/>
    </source>
</evidence>
<dbReference type="InterPro" id="IPR010635">
    <property type="entry name" value="Heparan_SO4-6-sulfoTrfase"/>
</dbReference>
<reference evidence="7 8" key="1">
    <citation type="submission" date="2017-10" db="EMBL/GenBank/DDBJ databases">
        <title>The draft genome sequence of Lewinella nigricans NBRC 102662.</title>
        <authorList>
            <person name="Wang K."/>
        </authorList>
    </citation>
    <scope>NUCLEOTIDE SEQUENCE [LARGE SCALE GENOMIC DNA]</scope>
    <source>
        <strain evidence="7 8">NBRC 102662</strain>
    </source>
</reference>
<dbReference type="RefSeq" id="WP_099150436.1">
    <property type="nucleotide sequence ID" value="NZ_PDUD01000018.1"/>
</dbReference>